<dbReference type="Pfam" id="PF03447">
    <property type="entry name" value="NAD_binding_3"/>
    <property type="match status" value="1"/>
</dbReference>
<dbReference type="Pfam" id="PF21135">
    <property type="entry name" value="DRL_cat"/>
    <property type="match status" value="1"/>
</dbReference>
<gene>
    <name evidence="3" type="ORF">GF339_12540</name>
</gene>
<feature type="domain" description="Aspartate/homoserine dehydrogenase NAD-binding" evidence="1">
    <location>
        <begin position="53"/>
        <end position="149"/>
    </location>
</feature>
<evidence type="ECO:0000259" key="2">
    <source>
        <dbReference type="Pfam" id="PF21135"/>
    </source>
</evidence>
<dbReference type="GO" id="GO:0050661">
    <property type="term" value="F:NADP binding"/>
    <property type="evidence" value="ECO:0007669"/>
    <property type="project" value="InterPro"/>
</dbReference>
<dbReference type="PANTHER" id="PTHR37850">
    <property type="entry name" value="STRU PROTEIN"/>
    <property type="match status" value="1"/>
</dbReference>
<dbReference type="InterPro" id="IPR005106">
    <property type="entry name" value="Asp/hSer_DH_NAD-bd"/>
</dbReference>
<reference evidence="3" key="1">
    <citation type="submission" date="2019-11" db="EMBL/GenBank/DDBJ databases">
        <title>Microbial mats filling the niche in hypersaline microbial mats.</title>
        <authorList>
            <person name="Wong H.L."/>
            <person name="Macleod F.I."/>
            <person name="White R.A. III"/>
            <person name="Burns B.P."/>
        </authorList>
    </citation>
    <scope>NUCLEOTIDE SEQUENCE</scope>
    <source>
        <strain evidence="3">Rbin_158</strain>
    </source>
</reference>
<dbReference type="GO" id="GO:0016491">
    <property type="term" value="F:oxidoreductase activity"/>
    <property type="evidence" value="ECO:0007669"/>
    <property type="project" value="InterPro"/>
</dbReference>
<dbReference type="PANTHER" id="PTHR37850:SF3">
    <property type="entry name" value="BLR7815 PROTEIN"/>
    <property type="match status" value="1"/>
</dbReference>
<evidence type="ECO:0000313" key="4">
    <source>
        <dbReference type="Proteomes" id="UP000649604"/>
    </source>
</evidence>
<protein>
    <recommendedName>
        <fullName evidence="5">Flagellar biosynthesis protein FlgA</fullName>
    </recommendedName>
</protein>
<dbReference type="EMBL" id="WJJP01000409">
    <property type="protein sequence ID" value="MBD3325410.1"/>
    <property type="molecule type" value="Genomic_DNA"/>
</dbReference>
<dbReference type="Gene3D" id="3.40.50.720">
    <property type="entry name" value="NAD(P)-binding Rossmann-like Domain"/>
    <property type="match status" value="1"/>
</dbReference>
<accession>A0A9D5Q672</accession>
<comment type="caution">
    <text evidence="3">The sequence shown here is derived from an EMBL/GenBank/DDBJ whole genome shotgun (WGS) entry which is preliminary data.</text>
</comment>
<dbReference type="InterPro" id="IPR036291">
    <property type="entry name" value="NAD(P)-bd_dom_sf"/>
</dbReference>
<dbReference type="Proteomes" id="UP000649604">
    <property type="component" value="Unassembled WGS sequence"/>
</dbReference>
<dbReference type="InterPro" id="IPR048423">
    <property type="entry name" value="DRL_cat"/>
</dbReference>
<name>A0A9D5Q672_9BACT</name>
<dbReference type="SUPFAM" id="SSF51735">
    <property type="entry name" value="NAD(P)-binding Rossmann-fold domains"/>
    <property type="match status" value="1"/>
</dbReference>
<evidence type="ECO:0000313" key="3">
    <source>
        <dbReference type="EMBL" id="MBD3325410.1"/>
    </source>
</evidence>
<feature type="domain" description="Oxidoreductase DRL-like catalytic" evidence="2">
    <location>
        <begin position="156"/>
        <end position="351"/>
    </location>
</feature>
<sequence>MIYEHLFENAAHPPVKAGLIGTGTYGMSLFSQSQAISRLEIPVICDQDLDAAHRACQEAGIPPENIAICHSRSDALQAMERGKYAVIEDYILLMDLPLEVIIECTGHPEAGARHVESAIQHGKHVAMVNKETDSVIGPLLHARAAQAGVVYTPVEGDQHGLLIGLVSWARTLGLEVICGGKARARDFVYDEAQATVTDGVTTATLTPDEMQRLREIPTGKTAHVVKIRRKMLHTLPQIAEGDLCESVVAANATGLIADTPTLHAPIVRTTEIPEVLCPRAEGGILDRTGTIDVITCLRRPDEAGLAGGVFLVFACKNAYAWEFLQEKGIIANRQGTCGLIYRPYHLLGVETPISVLCAGLLHVSTGGITVQPIKDLVARAACDLRAGSSVQVVGADGRVLLEPLMIPAVSIGEGTPLPLYMAVGNRLKQNVAAGTILTHDMIAPPSDSRLWTLRAEQDQPMG</sequence>
<dbReference type="AlphaFoldDB" id="A0A9D5Q672"/>
<evidence type="ECO:0000259" key="1">
    <source>
        <dbReference type="Pfam" id="PF03447"/>
    </source>
</evidence>
<evidence type="ECO:0008006" key="5">
    <source>
        <dbReference type="Google" id="ProtNLM"/>
    </source>
</evidence>
<organism evidence="3 4">
    <name type="scientific">candidate division KSB3 bacterium</name>
    <dbReference type="NCBI Taxonomy" id="2044937"/>
    <lineage>
        <taxon>Bacteria</taxon>
        <taxon>candidate division KSB3</taxon>
    </lineage>
</organism>
<proteinExistence type="predicted"/>